<feature type="transmembrane region" description="Helical" evidence="2">
    <location>
        <begin position="12"/>
        <end position="31"/>
    </location>
</feature>
<evidence type="ECO:0000313" key="4">
    <source>
        <dbReference type="Proteomes" id="UP000201613"/>
    </source>
</evidence>
<feature type="transmembrane region" description="Helical" evidence="2">
    <location>
        <begin position="80"/>
        <end position="101"/>
    </location>
</feature>
<evidence type="ECO:0000256" key="2">
    <source>
        <dbReference type="SAM" id="Phobius"/>
    </source>
</evidence>
<keyword evidence="2" id="KW-0472">Membrane</keyword>
<keyword evidence="4" id="KW-1185">Reference proteome</keyword>
<dbReference type="AlphaFoldDB" id="A0A238LHN6"/>
<evidence type="ECO:0000313" key="3">
    <source>
        <dbReference type="EMBL" id="SMY08466.1"/>
    </source>
</evidence>
<evidence type="ECO:0008006" key="5">
    <source>
        <dbReference type="Google" id="ProtNLM"/>
    </source>
</evidence>
<accession>A0A238LHN6</accession>
<organism evidence="3 4">
    <name type="scientific">Flavimaricola marinus</name>
    <dbReference type="NCBI Taxonomy" id="1819565"/>
    <lineage>
        <taxon>Bacteria</taxon>
        <taxon>Pseudomonadati</taxon>
        <taxon>Pseudomonadota</taxon>
        <taxon>Alphaproteobacteria</taxon>
        <taxon>Rhodobacterales</taxon>
        <taxon>Paracoccaceae</taxon>
        <taxon>Flavimaricola</taxon>
    </lineage>
</organism>
<protein>
    <recommendedName>
        <fullName evidence="5">DUF4149 domain-containing protein</fullName>
    </recommendedName>
</protein>
<gene>
    <name evidence="3" type="ORF">LOM8899_02618</name>
</gene>
<dbReference type="OrthoDB" id="7877314at2"/>
<keyword evidence="2" id="KW-1133">Transmembrane helix</keyword>
<reference evidence="3 4" key="1">
    <citation type="submission" date="2017-05" db="EMBL/GenBank/DDBJ databases">
        <authorList>
            <person name="Song R."/>
            <person name="Chenine A.L."/>
            <person name="Ruprecht R.M."/>
        </authorList>
    </citation>
    <scope>NUCLEOTIDE SEQUENCE [LARGE SCALE GENOMIC DNA]</scope>
    <source>
        <strain evidence="3 4">CECT 8899</strain>
    </source>
</reference>
<feature type="transmembrane region" description="Helical" evidence="2">
    <location>
        <begin position="51"/>
        <end position="68"/>
    </location>
</feature>
<name>A0A238LHN6_9RHOB</name>
<dbReference type="RefSeq" id="WP_133065029.1">
    <property type="nucleotide sequence ID" value="NZ_FXZK01000004.1"/>
</dbReference>
<evidence type="ECO:0000256" key="1">
    <source>
        <dbReference type="SAM" id="MobiDB-lite"/>
    </source>
</evidence>
<sequence>MLSNGMSRGWIFWAIFAGWAGLMGLSVIVPMSTAPTDFGFTKGMNRISLFFQYQLAATALAILLLLLARSQTTRLRVWLARLPAIVVALQVLALGALIGWARFGPHNTGPTDIGPPGSGPVQTVPKTEATD</sequence>
<keyword evidence="2" id="KW-0812">Transmembrane</keyword>
<dbReference type="EMBL" id="FXZK01000004">
    <property type="protein sequence ID" value="SMY08466.1"/>
    <property type="molecule type" value="Genomic_DNA"/>
</dbReference>
<dbReference type="Proteomes" id="UP000201613">
    <property type="component" value="Unassembled WGS sequence"/>
</dbReference>
<proteinExistence type="predicted"/>
<feature type="region of interest" description="Disordered" evidence="1">
    <location>
        <begin position="109"/>
        <end position="131"/>
    </location>
</feature>